<feature type="domain" description="VRR-NUC" evidence="20">
    <location>
        <begin position="1082"/>
        <end position="1197"/>
    </location>
</feature>
<evidence type="ECO:0000256" key="11">
    <source>
        <dbReference type="ARBA" id="ARBA00022839"/>
    </source>
</evidence>
<dbReference type="KEGG" id="aplc:110987926"/>
<dbReference type="GO" id="GO:0004528">
    <property type="term" value="F:phosphodiesterase I activity"/>
    <property type="evidence" value="ECO:0007669"/>
    <property type="project" value="UniProtKB-EC"/>
</dbReference>
<name>A0A8B7ZPE9_ACAPL</name>
<dbReference type="OrthoDB" id="76364at2759"/>
<keyword evidence="8" id="KW-0863">Zinc-finger</keyword>
<dbReference type="CDD" id="cd22326">
    <property type="entry name" value="FAN1-like"/>
    <property type="match status" value="1"/>
</dbReference>
<dbReference type="Pfam" id="PF08774">
    <property type="entry name" value="VRR_NUC"/>
    <property type="match status" value="1"/>
</dbReference>
<dbReference type="Pfam" id="PF21315">
    <property type="entry name" value="FAN1_HTH"/>
    <property type="match status" value="1"/>
</dbReference>
<dbReference type="Proteomes" id="UP000694845">
    <property type="component" value="Unplaced"/>
</dbReference>
<evidence type="ECO:0000256" key="6">
    <source>
        <dbReference type="ARBA" id="ARBA00022759"/>
    </source>
</evidence>
<comment type="similarity">
    <text evidence="3 17">Belongs to the FAN1 family.</text>
</comment>
<dbReference type="InterPro" id="IPR006642">
    <property type="entry name" value="Rad18_UBZ4"/>
</dbReference>
<dbReference type="RefSeq" id="XP_022106780.1">
    <property type="nucleotide sequence ID" value="XM_022251088.1"/>
</dbReference>
<feature type="region of interest" description="Disordered" evidence="18">
    <location>
        <begin position="1"/>
        <end position="109"/>
    </location>
</feature>
<keyword evidence="4 17" id="KW-0540">Nuclease</keyword>
<dbReference type="GO" id="GO:0070336">
    <property type="term" value="F:flap-structured DNA binding"/>
    <property type="evidence" value="ECO:0007669"/>
    <property type="project" value="TreeGrafter"/>
</dbReference>
<evidence type="ECO:0000313" key="22">
    <source>
        <dbReference type="RefSeq" id="XP_022106779.1"/>
    </source>
</evidence>
<accession>A0A8B7ZPE9</accession>
<keyword evidence="21" id="KW-1185">Reference proteome</keyword>
<dbReference type="GO" id="GO:0005634">
    <property type="term" value="C:nucleus"/>
    <property type="evidence" value="ECO:0007669"/>
    <property type="project" value="UniProtKB-SubCell"/>
</dbReference>
<evidence type="ECO:0000256" key="2">
    <source>
        <dbReference type="ARBA" id="ARBA00004123"/>
    </source>
</evidence>
<feature type="compositionally biased region" description="Low complexity" evidence="18">
    <location>
        <begin position="418"/>
        <end position="434"/>
    </location>
</feature>
<evidence type="ECO:0000256" key="1">
    <source>
        <dbReference type="ARBA" id="ARBA00000983"/>
    </source>
</evidence>
<feature type="region of interest" description="Disordered" evidence="18">
    <location>
        <begin position="392"/>
        <end position="451"/>
    </location>
</feature>
<evidence type="ECO:0000256" key="17">
    <source>
        <dbReference type="RuleBase" id="RU365033"/>
    </source>
</evidence>
<keyword evidence="9 17" id="KW-0378">Hydrolase</keyword>
<keyword evidence="10" id="KW-0862">Zinc</keyword>
<feature type="compositionally biased region" description="Polar residues" evidence="18">
    <location>
        <begin position="35"/>
        <end position="53"/>
    </location>
</feature>
<dbReference type="GO" id="GO:0036297">
    <property type="term" value="P:interstrand cross-link repair"/>
    <property type="evidence" value="ECO:0007669"/>
    <property type="project" value="InterPro"/>
</dbReference>
<dbReference type="InterPro" id="IPR049125">
    <property type="entry name" value="FAN1-like_WH"/>
</dbReference>
<evidence type="ECO:0000256" key="3">
    <source>
        <dbReference type="ARBA" id="ARBA00005533"/>
    </source>
</evidence>
<keyword evidence="13" id="KW-0175">Coiled coil</keyword>
<dbReference type="Pfam" id="PF21169">
    <property type="entry name" value="Fan1_SAP"/>
    <property type="match status" value="1"/>
</dbReference>
<gene>
    <name evidence="22 23" type="primary">LOC110987926</name>
</gene>
<dbReference type="InterPro" id="IPR033315">
    <property type="entry name" value="Fan1-like"/>
</dbReference>
<keyword evidence="14 17" id="KW-0234">DNA repair</keyword>
<keyword evidence="7 17" id="KW-0227">DNA damage</keyword>
<evidence type="ECO:0000256" key="13">
    <source>
        <dbReference type="ARBA" id="ARBA00023054"/>
    </source>
</evidence>
<evidence type="ECO:0000313" key="21">
    <source>
        <dbReference type="Proteomes" id="UP000694845"/>
    </source>
</evidence>
<dbReference type="EC" id="3.1.4.1" evidence="17"/>
<keyword evidence="11" id="KW-0269">Exonuclease</keyword>
<dbReference type="PANTHER" id="PTHR15749:SF4">
    <property type="entry name" value="FANCONI-ASSOCIATED NUCLEASE 1"/>
    <property type="match status" value="1"/>
</dbReference>
<dbReference type="InterPro" id="IPR049132">
    <property type="entry name" value="FAN1-like_euk"/>
</dbReference>
<evidence type="ECO:0000256" key="10">
    <source>
        <dbReference type="ARBA" id="ARBA00022833"/>
    </source>
</evidence>
<dbReference type="InterPro" id="IPR011856">
    <property type="entry name" value="tRNA_endonuc-like_dom_sf"/>
</dbReference>
<comment type="cofactor">
    <cofactor evidence="17">
        <name>Mg(2+)</name>
        <dbReference type="ChEBI" id="CHEBI:18420"/>
    </cofactor>
    <cofactor evidence="17">
        <name>Mn(2+)</name>
        <dbReference type="ChEBI" id="CHEBI:29035"/>
    </cofactor>
</comment>
<feature type="compositionally biased region" description="Low complexity" evidence="18">
    <location>
        <begin position="260"/>
        <end position="269"/>
    </location>
</feature>
<reference evidence="22 23" key="1">
    <citation type="submission" date="2025-04" db="UniProtKB">
        <authorList>
            <consortium name="RefSeq"/>
        </authorList>
    </citation>
    <scope>IDENTIFICATION</scope>
</reference>
<dbReference type="SMART" id="SM00734">
    <property type="entry name" value="ZnF_Rad18"/>
    <property type="match status" value="1"/>
</dbReference>
<evidence type="ECO:0000256" key="12">
    <source>
        <dbReference type="ARBA" id="ARBA00022842"/>
    </source>
</evidence>
<dbReference type="InterPro" id="IPR014883">
    <property type="entry name" value="VRR_NUC"/>
</dbReference>
<dbReference type="PANTHER" id="PTHR15749">
    <property type="entry name" value="FANCONI-ASSOCIATED NUCLEASE 1"/>
    <property type="match status" value="1"/>
</dbReference>
<feature type="compositionally biased region" description="Basic residues" evidence="18">
    <location>
        <begin position="1"/>
        <end position="18"/>
    </location>
</feature>
<keyword evidence="5 17" id="KW-0479">Metal-binding</keyword>
<dbReference type="RefSeq" id="XP_022106779.1">
    <property type="nucleotide sequence ID" value="XM_022251087.1"/>
</dbReference>
<proteinExistence type="inferred from homology"/>
<dbReference type="InterPro" id="IPR049138">
    <property type="entry name" value="Fan1_SAP_met"/>
</dbReference>
<dbReference type="AlphaFoldDB" id="A0A8B7ZPE9"/>
<feature type="domain" description="UBZ4-type" evidence="19">
    <location>
        <begin position="124"/>
        <end position="148"/>
    </location>
</feature>
<dbReference type="GO" id="GO:0008409">
    <property type="term" value="F:5'-3' exonuclease activity"/>
    <property type="evidence" value="ECO:0007669"/>
    <property type="project" value="TreeGrafter"/>
</dbReference>
<feature type="compositionally biased region" description="Low complexity" evidence="18">
    <location>
        <begin position="60"/>
        <end position="75"/>
    </location>
</feature>
<dbReference type="CTD" id="22909"/>
<feature type="compositionally biased region" description="Low complexity" evidence="18">
    <location>
        <begin position="488"/>
        <end position="527"/>
    </location>
</feature>
<dbReference type="GO" id="GO:0008270">
    <property type="term" value="F:zinc ion binding"/>
    <property type="evidence" value="ECO:0007669"/>
    <property type="project" value="UniProtKB-KW"/>
</dbReference>
<feature type="compositionally biased region" description="Polar residues" evidence="18">
    <location>
        <begin position="218"/>
        <end position="248"/>
    </location>
</feature>
<evidence type="ECO:0000256" key="8">
    <source>
        <dbReference type="ARBA" id="ARBA00022771"/>
    </source>
</evidence>
<evidence type="ECO:0000256" key="14">
    <source>
        <dbReference type="ARBA" id="ARBA00023204"/>
    </source>
</evidence>
<keyword evidence="16 17" id="KW-0539">Nucleus</keyword>
<evidence type="ECO:0000256" key="4">
    <source>
        <dbReference type="ARBA" id="ARBA00022722"/>
    </source>
</evidence>
<evidence type="ECO:0000256" key="18">
    <source>
        <dbReference type="SAM" id="MobiDB-lite"/>
    </source>
</evidence>
<keyword evidence="15 17" id="KW-0464">Manganese</keyword>
<sequence length="1222" mass="136259">MMASRLKRKGFKTPTKKSPRIEASNLSILEEVRSQRGSSKVQTPPSSSRSTCFKKSPRTSSPSKVSPVGSSKYSPHFSRKKRTKLFQELSLGADAKRKDAVPAEESRSKNTIEKFFSQAQPQKFVPCPVCLDQVPLIAINKHLDNGCLHADPSANDDDDFIQKPSNSTGSVKVNKERKAAEVTVSSPLRKIAEVKSDVKDRRVRLRLKRKMESHPLYRSSSDVAQPAKTLTSESVPSANFTRTDSSPPQEKLVTSEYFSSDENSGHSSSEVIKPPRLKKRLSSPHSSRSLGQRATPSKEAEDIPEGDYSCLERKLSNASECSTVILSSQSQGIPEAQEDVFVMYANSSVSYSSQEMPSDIQYDTSPEYAKLSVSKSGYLKYDNLTPGLTYTSIASDEGDPISDREDTTPDSLTPTAFSSSTDSSSGIGSQSSFSRKPCPAGLTDDPLGTSSQFVNSETVQEGHFMPVGLNEESDLSSTPSHQDLQDFSEPLTSSSRQSTSSLPLSETSASTSSSSSERSNSSQGLSLTIVTPKKTSGSSSPLKRAAEASSPANSPWKYRDPYFLVNFKLILNTVLASEDDRSLFSDQDIDVIDTFRNLSAPSQQLYVRLFQRKHAWLQVGKLDYKRIAVDLTPVVAELQEAGLVQTEQDLTDFDVVLNLCSAPDLKTFAKTLRLAPSVGQTKADLVGALLKHGRQQRSLFAGSMEQVLIKKAKKMIGACLRLSNEPRTIFSRLLLLFSLTTDMDEEDKASGGMSQLQTLLLSNMGRVIYPTYKVMRTVKIFSTKDDLLRYETALHYETDIALAMSTNDFDLAYQLQQKAMSIFEEIQKDSKILSHDLSLPNFIRRFTASWTYTRTAYTGVEILQKLRRYTEAVDALRLLLAQSNYCCDSRGRWWDRLALNLDQHLKKPEQALDAVQEGLADGYVRTGHRLALQLRAQKILKSASGKRFRKRRDDFTFDPVREMPRVTIEGRVLPYQAPGIKNTFVREWTGDRKREGDMAICRVEEVALEHYKGLGYPEGVHGEGSTFTTLVSLLFWDLIFLEGIPDTFCYPYQSGPLDIRSDCFFLNRKEALEQRLCELRQADTEELQDKLETSWMEYHGEQCTGVSWDLFRDVHHAKGLLACLGGEFLSAIAERILRDHRHCRGGMPDLTVWCPVSGKFKLVEVKGPGDRLSHKQILWIDFFLSLGVDAEVCHVTAIGSKRLKLTRALSRQSDVTSSSSQN</sequence>
<evidence type="ECO:0000259" key="19">
    <source>
        <dbReference type="SMART" id="SM00734"/>
    </source>
</evidence>
<comment type="function">
    <text evidence="17">Nuclease required for the repair of DNA interstrand cross-links (ICL). Acts as a 5'-3' exonuclease that anchors at a cut end of DNA and cleaves DNA successively at every third nucleotide, allowing to excise an ICL from one strand through flanking incisions.</text>
</comment>
<dbReference type="InterPro" id="IPR049126">
    <property type="entry name" value="FAN1-like_TPR"/>
</dbReference>
<feature type="region of interest" description="Disordered" evidence="18">
    <location>
        <begin position="154"/>
        <end position="174"/>
    </location>
</feature>
<dbReference type="SMART" id="SM00990">
    <property type="entry name" value="VRR_NUC"/>
    <property type="match status" value="1"/>
</dbReference>
<feature type="region of interest" description="Disordered" evidence="18">
    <location>
        <begin position="469"/>
        <end position="553"/>
    </location>
</feature>
<dbReference type="Pfam" id="PF21170">
    <property type="entry name" value="FAN1_TPR"/>
    <property type="match status" value="1"/>
</dbReference>
<evidence type="ECO:0000256" key="16">
    <source>
        <dbReference type="ARBA" id="ARBA00023242"/>
    </source>
</evidence>
<dbReference type="FunFam" id="3.40.1350.10:FF:000004">
    <property type="entry name" value="Fanconi-associated nuclease"/>
    <property type="match status" value="1"/>
</dbReference>
<dbReference type="Gene3D" id="3.30.160.60">
    <property type="entry name" value="Classic Zinc Finger"/>
    <property type="match status" value="1"/>
</dbReference>
<feature type="compositionally biased region" description="Polar residues" evidence="18">
    <location>
        <begin position="283"/>
        <end position="295"/>
    </location>
</feature>
<evidence type="ECO:0000259" key="20">
    <source>
        <dbReference type="SMART" id="SM00990"/>
    </source>
</evidence>
<evidence type="ECO:0000256" key="7">
    <source>
        <dbReference type="ARBA" id="ARBA00022763"/>
    </source>
</evidence>
<keyword evidence="12 17" id="KW-0460">Magnesium</keyword>
<comment type="catalytic activity">
    <reaction evidence="1 17">
        <text>Hydrolytically removes 5'-nucleotides successively from the 3'-hydroxy termini of 3'-hydroxy-terminated oligonucleotides.</text>
        <dbReference type="EC" id="3.1.4.1"/>
    </reaction>
</comment>
<evidence type="ECO:0000256" key="5">
    <source>
        <dbReference type="ARBA" id="ARBA00022723"/>
    </source>
</evidence>
<keyword evidence="6" id="KW-0255">Endonuclease</keyword>
<evidence type="ECO:0000313" key="23">
    <source>
        <dbReference type="RefSeq" id="XP_022106780.1"/>
    </source>
</evidence>
<feature type="compositionally biased region" description="Basic and acidic residues" evidence="18">
    <location>
        <begin position="94"/>
        <end position="109"/>
    </location>
</feature>
<protein>
    <recommendedName>
        <fullName evidence="17">Fanconi-associated nuclease</fullName>
        <ecNumber evidence="17">3.1.4.1</ecNumber>
    </recommendedName>
</protein>
<dbReference type="GO" id="GO:0017108">
    <property type="term" value="F:5'-flap endonuclease activity"/>
    <property type="evidence" value="ECO:0007669"/>
    <property type="project" value="TreeGrafter"/>
</dbReference>
<organism evidence="21 23">
    <name type="scientific">Acanthaster planci</name>
    <name type="common">Crown-of-thorns starfish</name>
    <dbReference type="NCBI Taxonomy" id="133434"/>
    <lineage>
        <taxon>Eukaryota</taxon>
        <taxon>Metazoa</taxon>
        <taxon>Echinodermata</taxon>
        <taxon>Eleutherozoa</taxon>
        <taxon>Asterozoa</taxon>
        <taxon>Asteroidea</taxon>
        <taxon>Valvatacea</taxon>
        <taxon>Valvatida</taxon>
        <taxon>Acanthasteridae</taxon>
        <taxon>Acanthaster</taxon>
    </lineage>
</organism>
<evidence type="ECO:0000256" key="9">
    <source>
        <dbReference type="ARBA" id="ARBA00022801"/>
    </source>
</evidence>
<dbReference type="GeneID" id="110987926"/>
<feature type="region of interest" description="Disordered" evidence="18">
    <location>
        <begin position="213"/>
        <end position="304"/>
    </location>
</feature>
<dbReference type="Gene3D" id="3.40.1350.10">
    <property type="match status" value="1"/>
</dbReference>
<comment type="subcellular location">
    <subcellularLocation>
        <location evidence="2 17">Nucleus</location>
    </subcellularLocation>
</comment>
<evidence type="ECO:0000256" key="15">
    <source>
        <dbReference type="ARBA" id="ARBA00023211"/>
    </source>
</evidence>
<dbReference type="OMA" id="MPRVTIE"/>